<dbReference type="PANTHER" id="PTHR45527:SF1">
    <property type="entry name" value="FATTY ACID SYNTHASE"/>
    <property type="match status" value="1"/>
</dbReference>
<dbReference type="SMART" id="SM00823">
    <property type="entry name" value="PKS_PP"/>
    <property type="match status" value="5"/>
</dbReference>
<feature type="domain" description="Carrier" evidence="6">
    <location>
        <begin position="3982"/>
        <end position="4057"/>
    </location>
</feature>
<dbReference type="Gene3D" id="3.30.559.30">
    <property type="entry name" value="Nonribosomal peptide synthetase, condensation domain"/>
    <property type="match status" value="5"/>
</dbReference>
<dbReference type="GO" id="GO:0072330">
    <property type="term" value="P:monocarboxylic acid biosynthetic process"/>
    <property type="evidence" value="ECO:0007669"/>
    <property type="project" value="UniProtKB-ARBA"/>
</dbReference>
<dbReference type="GO" id="GO:0031177">
    <property type="term" value="F:phosphopantetheine binding"/>
    <property type="evidence" value="ECO:0007669"/>
    <property type="project" value="InterPro"/>
</dbReference>
<dbReference type="Pfam" id="PF13193">
    <property type="entry name" value="AMP-binding_C"/>
    <property type="match status" value="5"/>
</dbReference>
<dbReference type="InterPro" id="IPR020845">
    <property type="entry name" value="AMP-binding_CS"/>
</dbReference>
<dbReference type="STRING" id="216594.MMAR_3176"/>
<feature type="domain" description="Carrier" evidence="6">
    <location>
        <begin position="2882"/>
        <end position="2957"/>
    </location>
</feature>
<name>B2HGQ3_MYCMM</name>
<protein>
    <submittedName>
        <fullName evidence="7">Non-ribosomal peptide synthetase</fullName>
    </submittedName>
</protein>
<dbReference type="SUPFAM" id="SSF47336">
    <property type="entry name" value="ACP-like"/>
    <property type="match status" value="5"/>
</dbReference>
<dbReference type="SUPFAM" id="SSF53335">
    <property type="entry name" value="S-adenosyl-L-methionine-dependent methyltransferases"/>
    <property type="match status" value="3"/>
</dbReference>
<proteinExistence type="predicted"/>
<dbReference type="GO" id="GO:0003824">
    <property type="term" value="F:catalytic activity"/>
    <property type="evidence" value="ECO:0007669"/>
    <property type="project" value="InterPro"/>
</dbReference>
<dbReference type="PROSITE" id="PS50075">
    <property type="entry name" value="CARRIER"/>
    <property type="match status" value="5"/>
</dbReference>
<dbReference type="KEGG" id="mmi:MMAR_3176"/>
<keyword evidence="4" id="KW-0677">Repeat</keyword>
<feature type="compositionally biased region" description="Basic and acidic residues" evidence="5">
    <location>
        <begin position="3570"/>
        <end position="3586"/>
    </location>
</feature>
<dbReference type="InterPro" id="IPR023213">
    <property type="entry name" value="CAT-like_dom_sf"/>
</dbReference>
<keyword evidence="2" id="KW-0596">Phosphopantetheine</keyword>
<evidence type="ECO:0000256" key="2">
    <source>
        <dbReference type="ARBA" id="ARBA00022450"/>
    </source>
</evidence>
<dbReference type="Pfam" id="PF08242">
    <property type="entry name" value="Methyltransf_12"/>
    <property type="match status" value="3"/>
</dbReference>
<dbReference type="InterPro" id="IPR006162">
    <property type="entry name" value="Ppantetheine_attach_site"/>
</dbReference>
<dbReference type="HOGENOM" id="CLU_000022_0_15_11"/>
<dbReference type="GO" id="GO:0009403">
    <property type="term" value="P:toxin biosynthetic process"/>
    <property type="evidence" value="ECO:0007669"/>
    <property type="project" value="UniProtKB-ARBA"/>
</dbReference>
<dbReference type="Gene3D" id="3.40.50.1820">
    <property type="entry name" value="alpha/beta hydrolase"/>
    <property type="match status" value="1"/>
</dbReference>
<dbReference type="InterPro" id="IPR036736">
    <property type="entry name" value="ACP-like_sf"/>
</dbReference>
<dbReference type="Proteomes" id="UP000001190">
    <property type="component" value="Chromosome"/>
</dbReference>
<dbReference type="InterPro" id="IPR013217">
    <property type="entry name" value="Methyltransf_12"/>
</dbReference>
<evidence type="ECO:0000256" key="3">
    <source>
        <dbReference type="ARBA" id="ARBA00022553"/>
    </source>
</evidence>
<dbReference type="GO" id="GO:0043041">
    <property type="term" value="P:amino acid activation for nonribosomal peptide biosynthetic process"/>
    <property type="evidence" value="ECO:0007669"/>
    <property type="project" value="TreeGrafter"/>
</dbReference>
<evidence type="ECO:0000313" key="7">
    <source>
        <dbReference type="EMBL" id="ACC41606.1"/>
    </source>
</evidence>
<dbReference type="CDD" id="cd12117">
    <property type="entry name" value="A_NRPS_Srf_like"/>
    <property type="match status" value="1"/>
</dbReference>
<feature type="domain" description="Carrier" evidence="6">
    <location>
        <begin position="6559"/>
        <end position="6634"/>
    </location>
</feature>
<dbReference type="Gene3D" id="1.10.1200.10">
    <property type="entry name" value="ACP-like"/>
    <property type="match status" value="4"/>
</dbReference>
<dbReference type="SUPFAM" id="SSF53474">
    <property type="entry name" value="alpha/beta-Hydrolases"/>
    <property type="match status" value="1"/>
</dbReference>
<dbReference type="InterPro" id="IPR045851">
    <property type="entry name" value="AMP-bd_C_sf"/>
</dbReference>
<evidence type="ECO:0000256" key="5">
    <source>
        <dbReference type="SAM" id="MobiDB-lite"/>
    </source>
</evidence>
<dbReference type="InterPro" id="IPR029058">
    <property type="entry name" value="AB_hydrolase_fold"/>
</dbReference>
<dbReference type="InterPro" id="IPR020806">
    <property type="entry name" value="PKS_PP-bd"/>
</dbReference>
<dbReference type="SUPFAM" id="SSF52777">
    <property type="entry name" value="CoA-dependent acyltransferases"/>
    <property type="match status" value="10"/>
</dbReference>
<dbReference type="UniPathway" id="UPA00011"/>
<dbReference type="Gene3D" id="3.40.50.12780">
    <property type="entry name" value="N-terminal domain of ligase-like"/>
    <property type="match status" value="4"/>
</dbReference>
<evidence type="ECO:0000313" key="8">
    <source>
        <dbReference type="Proteomes" id="UP000001190"/>
    </source>
</evidence>
<feature type="region of interest" description="Disordered" evidence="5">
    <location>
        <begin position="3565"/>
        <end position="3589"/>
    </location>
</feature>
<dbReference type="PROSITE" id="PS00012">
    <property type="entry name" value="PHOSPHOPANTETHEINE"/>
    <property type="match status" value="5"/>
</dbReference>
<dbReference type="InterPro" id="IPR000873">
    <property type="entry name" value="AMP-dep_synth/lig_dom"/>
</dbReference>
<evidence type="ECO:0000259" key="6">
    <source>
        <dbReference type="PROSITE" id="PS50075"/>
    </source>
</evidence>
<dbReference type="FunFam" id="3.30.300.30:FF:000015">
    <property type="entry name" value="Nonribosomal peptide synthase SidD"/>
    <property type="match status" value="2"/>
</dbReference>
<organism evidence="7 8">
    <name type="scientific">Mycobacterium marinum (strain ATCC BAA-535 / M)</name>
    <dbReference type="NCBI Taxonomy" id="216594"/>
    <lineage>
        <taxon>Bacteria</taxon>
        <taxon>Bacillati</taxon>
        <taxon>Actinomycetota</taxon>
        <taxon>Actinomycetes</taxon>
        <taxon>Mycobacteriales</taxon>
        <taxon>Mycobacteriaceae</taxon>
        <taxon>Mycobacterium</taxon>
        <taxon>Mycobacterium ulcerans group</taxon>
    </lineage>
</organism>
<dbReference type="NCBIfam" id="TIGR01733">
    <property type="entry name" value="AA-adenyl-dom"/>
    <property type="match status" value="5"/>
</dbReference>
<keyword evidence="8" id="KW-1185">Reference proteome</keyword>
<dbReference type="Pfam" id="PF00975">
    <property type="entry name" value="Thioesterase"/>
    <property type="match status" value="1"/>
</dbReference>
<dbReference type="Gene3D" id="3.30.559.10">
    <property type="entry name" value="Chloramphenicol acetyltransferase-like domain"/>
    <property type="match status" value="5"/>
</dbReference>
<dbReference type="InterPro" id="IPR009081">
    <property type="entry name" value="PP-bd_ACP"/>
</dbReference>
<evidence type="ECO:0000256" key="1">
    <source>
        <dbReference type="ARBA" id="ARBA00001957"/>
    </source>
</evidence>
<dbReference type="InterPro" id="IPR029063">
    <property type="entry name" value="SAM-dependent_MTases_sf"/>
</dbReference>
<dbReference type="Pfam" id="PF00668">
    <property type="entry name" value="Condensation"/>
    <property type="match status" value="5"/>
</dbReference>
<dbReference type="eggNOG" id="COG1020">
    <property type="taxonomic scope" value="Bacteria"/>
</dbReference>
<dbReference type="EMBL" id="CP000854">
    <property type="protein sequence ID" value="ACC41606.1"/>
    <property type="molecule type" value="Genomic_DNA"/>
</dbReference>
<dbReference type="NCBIfam" id="NF003417">
    <property type="entry name" value="PRK04813.1"/>
    <property type="match status" value="8"/>
</dbReference>
<dbReference type="PROSITE" id="PS00455">
    <property type="entry name" value="AMP_BINDING"/>
    <property type="match status" value="5"/>
</dbReference>
<keyword evidence="3" id="KW-0597">Phosphoprotein</keyword>
<dbReference type="Pfam" id="PF00550">
    <property type="entry name" value="PP-binding"/>
    <property type="match status" value="5"/>
</dbReference>
<feature type="domain" description="Carrier" evidence="6">
    <location>
        <begin position="1397"/>
        <end position="1472"/>
    </location>
</feature>
<feature type="domain" description="Carrier" evidence="6">
    <location>
        <begin position="5082"/>
        <end position="5157"/>
    </location>
</feature>
<dbReference type="Gene3D" id="2.30.38.10">
    <property type="entry name" value="Luciferase, Domain 3"/>
    <property type="match status" value="1"/>
</dbReference>
<dbReference type="GO" id="GO:0008610">
    <property type="term" value="P:lipid biosynthetic process"/>
    <property type="evidence" value="ECO:0007669"/>
    <property type="project" value="UniProtKB-ARBA"/>
</dbReference>
<accession>B2HGQ3</accession>
<dbReference type="CDD" id="cd19540">
    <property type="entry name" value="LCL_NRPS-like"/>
    <property type="match status" value="4"/>
</dbReference>
<reference evidence="7 8" key="1">
    <citation type="journal article" date="2008" name="Genome Res.">
        <title>Insights from the complete genome sequence of Mycobacterium marinum on the evolution of Mycobacterium tuberculosis.</title>
        <authorList>
            <person name="Stinear T.P."/>
            <person name="Seemann T."/>
            <person name="Harrison P.F."/>
            <person name="Jenkin G.A."/>
            <person name="Davies J.K."/>
            <person name="Johnson P.D."/>
            <person name="Abdellah Z."/>
            <person name="Arrowsmith C."/>
            <person name="Chillingworth T."/>
            <person name="Churcher C."/>
            <person name="Clarke K."/>
            <person name="Cronin A."/>
            <person name="Davis P."/>
            <person name="Goodhead I."/>
            <person name="Holroyd N."/>
            <person name="Jagels K."/>
            <person name="Lord A."/>
            <person name="Moule S."/>
            <person name="Mungall K."/>
            <person name="Norbertczak H."/>
            <person name="Quail M.A."/>
            <person name="Rabbinowitsch E."/>
            <person name="Walker D."/>
            <person name="White B."/>
            <person name="Whitehead S."/>
            <person name="Small P.L."/>
            <person name="Brosch R."/>
            <person name="Ramakrishnan L."/>
            <person name="Fischbach M.A."/>
            <person name="Parkhill J."/>
            <person name="Cole S.T."/>
        </authorList>
    </citation>
    <scope>NUCLEOTIDE SEQUENCE [LARGE SCALE GENOMIC DNA]</scope>
    <source>
        <strain evidence="8">ATCC BAA-535 / M</strain>
    </source>
</reference>
<dbReference type="Gene3D" id="3.40.50.150">
    <property type="entry name" value="Vaccinia Virus protein VP39"/>
    <property type="match status" value="3"/>
</dbReference>
<dbReference type="FunFam" id="1.10.1200.10:FF:000016">
    <property type="entry name" value="Non-ribosomal peptide synthase"/>
    <property type="match status" value="5"/>
</dbReference>
<dbReference type="Pfam" id="PF00501">
    <property type="entry name" value="AMP-binding"/>
    <property type="match status" value="5"/>
</dbReference>
<gene>
    <name evidence="7" type="ordered locus">MMAR_3176</name>
</gene>
<comment type="cofactor">
    <cofactor evidence="1">
        <name>pantetheine 4'-phosphate</name>
        <dbReference type="ChEBI" id="CHEBI:47942"/>
    </cofactor>
</comment>
<dbReference type="InterPro" id="IPR042099">
    <property type="entry name" value="ANL_N_sf"/>
</dbReference>
<dbReference type="CDD" id="cd17643">
    <property type="entry name" value="A_NRPS_Cytc1-like"/>
    <property type="match status" value="3"/>
</dbReference>
<dbReference type="InterPro" id="IPR010071">
    <property type="entry name" value="AA_adenyl_dom"/>
</dbReference>
<dbReference type="PANTHER" id="PTHR45527">
    <property type="entry name" value="NONRIBOSOMAL PEPTIDE SYNTHETASE"/>
    <property type="match status" value="1"/>
</dbReference>
<dbReference type="Gene3D" id="3.30.300.30">
    <property type="match status" value="8"/>
</dbReference>
<dbReference type="Gene3D" id="3.40.50.980">
    <property type="match status" value="2"/>
</dbReference>
<dbReference type="InterPro" id="IPR001242">
    <property type="entry name" value="Condensation_dom"/>
</dbReference>
<dbReference type="FunFam" id="3.40.50.12780:FF:000012">
    <property type="entry name" value="Non-ribosomal peptide synthetase"/>
    <property type="match status" value="4"/>
</dbReference>
<dbReference type="SUPFAM" id="SSF56801">
    <property type="entry name" value="Acetyl-CoA synthetase-like"/>
    <property type="match status" value="5"/>
</dbReference>
<dbReference type="CDD" id="cd02440">
    <property type="entry name" value="AdoMet_MTases"/>
    <property type="match status" value="3"/>
</dbReference>
<dbReference type="GO" id="GO:0005829">
    <property type="term" value="C:cytosol"/>
    <property type="evidence" value="ECO:0007669"/>
    <property type="project" value="TreeGrafter"/>
</dbReference>
<dbReference type="RefSeq" id="WP_012394847.1">
    <property type="nucleotide sequence ID" value="NC_010612.1"/>
</dbReference>
<evidence type="ECO:0000256" key="4">
    <source>
        <dbReference type="ARBA" id="ARBA00022737"/>
    </source>
</evidence>
<dbReference type="InterPro" id="IPR025110">
    <property type="entry name" value="AMP-bd_C"/>
</dbReference>
<sequence length="6887" mass="741775">MLVDRVRASSAQEALWFAQKLVPDLPNNVSICFEVSGPIDHDMMAVALRHHGREAHTLRVRFLEDQDGLHQVLCGPESWEPEFFDVSDAPDPDAAAQSIILEIRGTSFDLSHGLLGRAGLIKLNELRHFVFLVVHHIVCDGFSTLIAVRRVAEIYTALKSGSSIPRSAYCSPEAVAEYDSRYKLSERYTSDKEFWTSYTRAWPEPLNAIRRPTAPRAATLRYSTILTGEVPGRLHAAADGAGTLLPVFFIAAVAGCLSRLSSTSEFSVRLAVANRFGIARKTPCLLSNTVPVRVNVPSGVGFSNFASVLGREISSVLRHSRYPVTEIRDIGRLQMQRSQFGPVINVLPFFSETHELPDSHGAFRDGSFGACDDLLISIYYDARELNNGEPGSVYIQIDGNGLLYANEDLIRLADHLVSFLRAVSAEPQRRVDLVEIIDPVERQRLLVECNDTATAIPEATIPELFGAQVARVPESAAVHDDLEMLTYRELDVRASDLARGLAARGAGPEVIVAVALPRSARLVVALLAIAKTGAAYLPIDPNYPSERSAYILSDAAPQLLITDTPTAPTLPDTGVAVLILDTTLDTTEVSDRGIEATPGYCYQDSLGPGPDNLAYIMYTSGSTGHPKPVAITHRNVVALFTGFGWWRGLTDTDVWAWCHSPAFDVSAWELWGALLHGAQAVVVPWEVVRSPRELWQLVVDKRITVLSQTPSAFYELIRVQRELPASAESSALRMVVFAGEALDPSRLRGWYPGQGEQAPALINMYGITETTVHTTYLELTSEDAERGVSPIGGPLGNVRVFVLDAGLCPVPVGVAGELYVAGAQVARGYRGRVGLTAQRFVACPFGPAGSRMYRSGDLVRWNSSGVLEFVGRADDQVKIRGFRIEPGEVEAVLAAHPRVAQAAVAAYSTSGGLEGISDKQLVGYIVPDREALLARDAAREAGLVQQWAQVYGGVYSGLASQVPAVLGEDFRGWVSSYTGAPIPLDQMGEWRAAAVERIVGLSPGRVLEIGVGTGLLLAQLAPDCVEYWGTDFSASTIEMLQAAVVSRPWGDRVRLRVQPADSAEGLPAGHFDVVVLNSVIQYFPSAGYLLDVLAVAMRLLAPGGALFIGDVRNLGLLRAFTTKVLCTGTAGANDAAAVMRERVRREMLAEQELLLAPEFFSALPQYLPDIAAVDIQLKRMQAVNELSCYRYEVVLRKGPVGVRSLAGLSALPWQRFGGPAALGEYLQEHRPAGLRVSGIPHEAVWPDVAMAHALAQAGDRVLVSQIGADPSPSDAVLPHHLHQLGREAGYSVAVTFSSTPGLMDVLLVDSLDAQPLPALSDLYLPGAPIGSLAGYVNDPSAIELANEVRRWVGERLPEYMVPAAVMVVEGLPLTANGKLDRRALPAPQFTSTAAYRGPRDQREAVLAGLFAEVLGVAQVGIDDRFFDLGGHSLSVTRLVARIRAELNVEVPIRAVFNAPTVAELAQWISVHGGARVRAALVARERPARLPLSYAQTRLWFLHKYEGPSATYNIPLAVRLTGEIDAAALCAAIVDVVARHESLRTLFTETDGIACQQVLPAEDLDVPVTVTEVTSDELITAAADTVGYRFDLATEIPIRAQLLQVSSTEHVLVVVVHHIAADGASMVPLARDVATAYTARLVGRAPDWAPLAVQYADYTLWQHDVLGSEDDPDSVLSQQFDYWRAELADAPKHIVLPTDRPRPPQQSFRGDQVALNIDAGLRTRIEALARQSGTTPSMVLQAALMVLLHKLGAGDDLTIGGPIAGRTDDALNDLIGFFVNTWVLRVNTSGNPSFGELLEQVRDKALAAYENQDAPFERLVELLNPSRSTAHHPLFQISFALQNNPLPAIESSPGLGIEILNPPTHTAKFDLFINLVDLPSPTKDPQPLAGTIEYATDLFDRGTIEKFATSYLHILDIVTTNPQQQIDLVEIIDPAERQRLLVECNDTATAIPETTIAELFAAQVARVPESAAVHDDLETLTYRELDDRATDLARGLAARGAGPEAIVAVALPRSARLVVALLAIAKTGAAYLPIDPNYPSERSAYILSDAAPQLLITDTPTAPTLPDTGVAVLILDTTLDTTEVSDRGIEATPAHRDRDCPQPGPDNLAYIMYTSGSTGHPKAVAITHHNVINMAVLCGWLQGAAQGRVAMAASPGFDASVLEVWPALLRGNALVVWAGQMDVAALRWLITDRGATSMFVPTALLHQLADETPDCLEQMDHLVTGGDVLSPVAVGKVLVAHPQLTIVNAYGPTEGTVAATMYPITAADGLDGGSVPIGGPLGNVRVFVLDAGLCPVPVGVAGELYVAGAQVARGYRGRVGLTAQRFVACPFGPAGSRMYRSGDLVRWNSSGVLEFVGRADDQVKIRGFRIEPGEVEAVLAAHPRVAQAAVAAYSTSGGLEGISDKQLVGYIVPDREALLARDAAREAGLVQQWAQVYGGVYSGLASQVPAVLGEDFRGWVSSYTGAPIPLDQMGEWRAAAVERIVGLSPGRVLEIGVGTGLLLAQLAPDCVEYWGTDFSASTIEMLQAAVVSRPWGDRVRLRVQPADSAEGLPAGHFDVVVLNSVIQYFPSAGYLLDVLAVAMRLLAPGGALFIGDVRNLGLLRAFTTKVLCTGTAGANDAAAVMRERVRREMLAEQELLLAPEFFSALPQYLPDIAAVDIQLKRMQAVNELSCYRYEVVLRKGPVGVRSLAGLSALPWQRFGGPAALGEYLQEHRPAGLRVSGIPHEAVWPDVAMAHALAQAGDRVLVSQIGADPSPSDAVLPHHLHQLGREAGYSVAVTFSSTPGLMDVLLVDSLDAQPLPALSDLYLPGAPIGSLAGYVNDPSAIELANEVRRWVGERLPEYMVPAAVMVVEGLPLTANGKLDRRALPAPQFTSTAAYRGPRDQREAVLAGLFAEVLGVAQVGIDDRFFDLGGHSLSVTRLVARIRAELNVEVPIRAVFNAPTVAELAQWISVHGGARVRAALVARERPARLPLSYAQTRLWFLHKYEGPSATYNIPLAVRLTGEIDAAALCAAIVDVVARHESLRTLFTETDGIACQQVLPAEDLDVPVTVTEVTSDELITAAADTVGYRFDLATEIPIRAQLLQVSSTEHVLVVVVHHIAADGASMVPLARDVATAYTARLVGRAPDWAPLAVQYADYTLWQHDVLGSEDDPDSVLSQQFDYWRAELADAPKHIVLPTDRPRPPQQSFRGDQVALNIDAGLRTRIEALARQSGTTPSMVLQAALMVLLHKLGAGDDLTIGGPIAGRTDDALNDLIGFFVNTWVLRVNTSGNPSFGELLEQVRDKALAAYENQDAPFERLVELLNPSRSTAHHPLFQISFAFQNDLPAIDFPGLGIEVLSAPTHTARFDLAIVLVDLPSPTKDPQPLAGTIEYATDLFDRGTIEKFATSYLHILDIVTTNPQQQIDLVEIIDPAERQRLLVECNDTATAIPETTIAELFAAQVARVPESAAVHDDLETLTYRELDDRATDLARGLAARGAGPEAIVAVALPRSARLVVALLAIAKTGAAYLPIDPNYPSERSAYILSDAAPQLLITDTPTAPTLPDTGVAVLILDTTLDTSPDTTEVSDRGIEATPAHRDRDCPQPGPDNLAYIMYTSGSTGHPKPVAITHRNVVALFTGFGWWRGLTDTDVWAWCHSPAFDVSAWELWGALLHGAQAVVVPWEVVRSPRELWQLVVDKRITVLSQTPSAFYELIRVQRELPASAESSALRMVVFAGEALDPSRLRGWYPGQGEQAPALINMYGITETTVHTTYLELTSEDAERGVSPIGGPLGNVRVFVLDAGLCPVPVGVAGELYVAGAQVARGYRGRVGLTAQRFVACPFGPAGSRMYRSGDLVRWNSSGVLEFVGRADDQVKIRGFRIEPGEVEAVLAAHPRVAQAAVAAYSTSGGLEGISDKQLVGYIVAESVTDAGPEIASGAADEYAELANEVRRWVGERLPEYMVPAAVMVVEGLPLTANGKLDRRGLPAPQFSGAAVYRGPRDEREAVLAGLFAEVLGVTQVGIDDRFFDLGGHSLSVTRLVARIRAELNVEVPIRAVFNAPTVAELAEWISVHGGARVRAALVARERPARLPLSYAQTRLWFLHKYEGPSATYNIPLAVRLTGEIDAVALCAAIVDVVARHESLRTLFTESDGIPCQQVLAVEDVDVPVVVTEVAAQGLAAAAIEAVGYRFDLATEIPVRAELLRVSSAEHVLVVVVHHIAADGASLVPLARDVATAYTARLVGRAPDWAPLAVQYADYTLWQHDVLGSEDDPDSVLSQQFDYWRAELADAPKHIALPTDRPRPPQQSFRGDQVALNIDAGLRTRIEALARQSGTTPSMVLQAALMVLLHKLGAGDDLTIGGPIAGRTDDALNDLIGFFVNTWVLRVNTSGNPCFGELLEQVRDKALAAYENQDAPFERLVELLNPSRSTAHHPLFQISFAFQNDLPAIDFPGLGIEVLSAPTHTARFDLAIVLVDLPSPTKDPQPLAGTIEYATDLFDRDTIEKFATSYLHILDIVTTNPQQQIDLVEIIDPVERQRLLVECNDTATAIPETTIAELFAAQVARVPESAAVHDDLEMLTYRELDVRASDLARGLAARGAGPEAIVAVALPRSARLVVALLAIAKTGAAYLPIDPNYPSERSAYILTDAAPQLLITDTSTAPTLPDTGVAVLILDTTLDTSPDTTEVPDRGTEATPGYCYQDSLGPGPDNLAYILYTSGSTGHPKPVAITHRNVVALFTGFGWWRGLTDTDVWAWCHSPAFDFSVWELWGALLHGAQAVVVPWEVVRSPRELWQLVVDKRITVLSQTPSAFYELIRVQRELPASAESSALRMVVFGGEALDPSRLRGWYPGQGEQAPALINMYGITETTVHTTYLELTSEDAEGGVSPIGGPLGNVRVFVLDAGLCPVPVGVAGELYVAGAQVARGYRGRVGLTAQRFVACPFGPAGSRMYRSGDLVRWNSSGVLEFVGRADDQVKIRGFRIEPGEVEAVLAAHPRVAQAAVAAYSTSGGLEGISDKQLVGYIVAESVTDAGPEIASGAADEYAELAVEVRRWVGERLPEYMVPAAVMVIDALPLTANGKLDRRGLPAPQFSGAAVYRGPRDEREAVLAGLFAEVLGVAQVGIDDRFFDLGGHSLSVTRLVARIRAELNVEVPIRAVFNAPTVAELAEWISVHGGARVRAALVARERPARLPLSYAQTRLWFLHKYEGPSATYNIPLAVRLTGEIDAVALCAAIVDVVARHESLRTLFTESDGIPCQQVLAVEDVDVPVVVTEVAAQGLAAAAIEAVGYRLDLATEIPIRAELLRVSPTEHVLVVMIHHIAADGASLVPLARDVATAYTARLVGRAPDWAPLAVQYADYTLWQQEVLGSEDDPDSVLSHQFAYWRAELADAPKHIALPTDRPRPPQQSFRGEQIGLSIDAGLRARIEALARQSGTTTSMVLQAALMVLLHKLGAGDDLTIGGPIAGRTDDTLNDLIGFFVNTWVLRVNTSGNPCFGELLEQVRDKALAAYENQDAPFERLVELLNPSRSTAHHPLFQVSFAFQNNPLPAIDFPGLGIEVLSAPTHTAKFDLFINLVDLPSPTKDPQPLAGTIEYATDLFDRDTIEKFATSYLHILDIVTTNPQQRIDLIEIIDPAERQHLLVECNDTATAIPETTIAELFSAQATRTPDAPALHDDHQTLTYRELAARVNRLARFLIAAGVGPEAVVGLAIRRSIELVVGMYAVVQAGATFVPIDPNQPSQRNGYVIKTADPVCVLTTSGDRFDAAVGARVIEIDQVDVSGFSADPITDADRVRSLRPDNTAYVMFTSGSTGQPKGVAVSHAAIVNHVLWMRAHYAVGPKDVYLQKTAATFDVSLWGYFVPLISGAQIMLAAPNEQGNPQYLAKTIHSRGVTLTDFVPSMLSVFCASAPHDALVSLRDVFVIGEALPPTTAQAFTTVCDAALHNAYGPTEAVTTTTWRTSPSDVHSVPIGAPQWNCQVFVLDAGLCPVPVGVAGEAYIAGAQLAQGYRGRGGLTAERFVACPFGPAGSRMYRSGDLVRWNSSGVLEFVGRADDQVKIRGFRVEPGEIAAVLAAHPRVAQAAVSTHTTTTDTGGGIGEKQLVGYIVPDREVTLAREAPREAGLVQQWGQVWGGVYSGLTSQVPAVLGEDFRSWVSSYTGAPIPLEQMGEWRAAAVERIVGLSPGRVLEIGVGTGLLLAQLAPDCVEYWGTDFSASTIEMLQAAVASRPWGDRVRLRVQPADSAEGLPAGHFDVVVLNSVIQYFPSAGYLLDVLAVAMRLLAPGGALFIGDVRNLGLLRAFTTKVLCTGTAGANDAAAVMRERVRREMLAEQELLLAPEFFSALPQYLPDIAAVDIQLKRMQAVNELSCYRYEVVLRKGPVGVRSLAGLSALPWQRFGGPAALGEYLQEHRPAGLRVSGIPHEAVWPDVAMAHALAQAGDRVLVSQIGADPSPSDAVLPHHLHQLGREAGYSVAVTFSSTPGLMDVLLVDSLDAQPLPALSDLYLPGAPIGSLAGYVNDPSAIELANEVRRWVGERLPEYMVPAAVMVVEGLPLTANGKLDRRALPAPQFTSTAAYRGPRDQREAVLAGLFAEVLGVAQVGIDDRFFDLGGHSLSVTRLVARIRAELNVEVPIPAVFNAPTVAELAEWLSKGCESEFVDPFAMVLPIRLSGTRPPIWCPSAAFGLSWSYRGLLDHVDDRPIYGLQAWNFYHTAEFTASVRTMVNDYLERILDIQKEGPFFLLGWSFGGVVAHAIAAELQNRGHEVALLALIASAPANENTRVALSESEVASESGFHSALEAWAKERDENISVDSPEYKLFAETLAVMTKNTIEILNDFVSPIYEGPAVLFIPTIDEKWSREQYLEEWSPHLKGNVSAHYIEGEHAGMDLPGPMAMIGRILDQMLKA</sequence>
<dbReference type="InterPro" id="IPR001031">
    <property type="entry name" value="Thioesterase"/>
</dbReference>
<dbReference type="FunFam" id="3.40.50.980:FF:000001">
    <property type="entry name" value="Non-ribosomal peptide synthetase"/>
    <property type="match status" value="5"/>
</dbReference>